<dbReference type="Proteomes" id="UP000252733">
    <property type="component" value="Unassembled WGS sequence"/>
</dbReference>
<comment type="caution">
    <text evidence="1">The sequence shown here is derived from an EMBL/GenBank/DDBJ whole genome shotgun (WGS) entry which is preliminary data.</text>
</comment>
<organism evidence="1 2">
    <name type="scientific">Marinilabilia salmonicolor</name>
    <dbReference type="NCBI Taxonomy" id="989"/>
    <lineage>
        <taxon>Bacteria</taxon>
        <taxon>Pseudomonadati</taxon>
        <taxon>Bacteroidota</taxon>
        <taxon>Bacteroidia</taxon>
        <taxon>Marinilabiliales</taxon>
        <taxon>Marinilabiliaceae</taxon>
        <taxon>Marinilabilia</taxon>
    </lineage>
</organism>
<proteinExistence type="predicted"/>
<accession>A0A368VCF2</accession>
<reference evidence="1 2" key="1">
    <citation type="submission" date="2018-07" db="EMBL/GenBank/DDBJ databases">
        <title>Freshwater and sediment microbial communities from various areas in North America, analyzing microbe dynamics in response to fracking.</title>
        <authorList>
            <person name="Lamendella R."/>
        </authorList>
    </citation>
    <scope>NUCLEOTIDE SEQUENCE [LARGE SCALE GENOMIC DNA]</scope>
    <source>
        <strain evidence="1 2">160A</strain>
    </source>
</reference>
<name>A0A368VCF2_9BACT</name>
<evidence type="ECO:0000313" key="2">
    <source>
        <dbReference type="Proteomes" id="UP000252733"/>
    </source>
</evidence>
<evidence type="ECO:0000313" key="1">
    <source>
        <dbReference type="EMBL" id="RCW38957.1"/>
    </source>
</evidence>
<sequence length="262" mass="29724">MRKQRFYLLIIVTLILGACQKDELTLPASVDVNFNLTPFVNSDIDYQSSQARLKNSSLNNSDVVEQNTPPGLITKMEVFKASFFISDVIIEGIREQGDDVYETIPFDPPLEINLDENKTASQHLSFDIPQGVYKKLEIKLFLGTENHPALEFIGEVTPGKSPTVTFNYQFSVKQEITIRATKKGGRPGDNIILKKNQEEQASLILNADHFFKYFPIPLLAQYKKEELTSDNTINISNKNEKDAPFFTAMSERLEESFSLVFE</sequence>
<dbReference type="AlphaFoldDB" id="A0A368VCF2"/>
<keyword evidence="2" id="KW-1185">Reference proteome</keyword>
<dbReference type="RefSeq" id="WP_114436269.1">
    <property type="nucleotide sequence ID" value="NZ_QPIZ01000002.1"/>
</dbReference>
<dbReference type="PROSITE" id="PS51257">
    <property type="entry name" value="PROKAR_LIPOPROTEIN"/>
    <property type="match status" value="1"/>
</dbReference>
<gene>
    <name evidence="1" type="ORF">DFO77_102111</name>
</gene>
<dbReference type="EMBL" id="QPIZ01000002">
    <property type="protein sequence ID" value="RCW38957.1"/>
    <property type="molecule type" value="Genomic_DNA"/>
</dbReference>
<protein>
    <submittedName>
        <fullName evidence="1">Uncharacterized protein</fullName>
    </submittedName>
</protein>